<reference evidence="1" key="1">
    <citation type="submission" date="2004-02" db="EMBL/GenBank/DDBJ databases">
        <title>Cloning and sequencing of the hygromycin B biosynthetic gene cluster from Streptomyces hygroscopicus ssp.hygroscopicus DSM 40578.</title>
        <authorList>
            <person name="Aboshanab K.M.A."/>
            <person name="Schmidt-Beissner H."/>
            <person name="Wehmeier U.F."/>
            <person name="Welzel K."/>
            <person name="Vente A."/>
            <person name="Piepersberg W."/>
        </authorList>
    </citation>
    <scope>NUCLEOTIDE SEQUENCE</scope>
    <source>
        <strain evidence="1">DSM 40578</strain>
    </source>
</reference>
<proteinExistence type="predicted"/>
<evidence type="ECO:0000313" key="1">
    <source>
        <dbReference type="EMBL" id="CAF31829.1"/>
    </source>
</evidence>
<dbReference type="RefSeq" id="WP_060947978.1">
    <property type="nucleotide sequence ID" value="NZ_CP146988.1"/>
</dbReference>
<accession>Q2MFT8</accession>
<protein>
    <submittedName>
        <fullName evidence="1">Uncharacterized protein</fullName>
    </submittedName>
</protein>
<name>Q2MFT8_STRHY</name>
<dbReference type="GeneID" id="89488029"/>
<dbReference type="AlphaFoldDB" id="Q2MFT8"/>
<organism evidence="1">
    <name type="scientific">Streptomyces hygroscopicus subsp. hygroscopicus</name>
    <dbReference type="NCBI Taxonomy" id="68042"/>
    <lineage>
        <taxon>Bacteria</taxon>
        <taxon>Bacillati</taxon>
        <taxon>Actinomycetota</taxon>
        <taxon>Actinomycetes</taxon>
        <taxon>Kitasatosporales</taxon>
        <taxon>Streptomycetaceae</taxon>
        <taxon>Streptomyces</taxon>
        <taxon>Streptomyces violaceusniger group</taxon>
    </lineage>
</organism>
<dbReference type="EMBL" id="AJ628642">
    <property type="protein sequence ID" value="CAF31829.1"/>
    <property type="molecule type" value="Genomic_DNA"/>
</dbReference>
<sequence>MYRMARERVRWPAVVDRARESSAAPWPPFWTAGTRRADLADQATDEQISAVRRARATRVRRLKKDLEASQRERCADVTQPEAPQRLGALPADLDGRRGFSLGGRHLFSLLRGVLWWLVGVDGVVWLVKIIVVSRGGVDDACVGGMWNGAAGAGPLMRQCRCRTR</sequence>